<dbReference type="WBParaSite" id="HPBE_0002270201-mRNA-1">
    <property type="protein sequence ID" value="HPBE_0002270201-mRNA-1"/>
    <property type="gene ID" value="HPBE_0002270201"/>
</dbReference>
<sequence>MSVPEADSGNLYELYVQPALAEMIGTALFTLFVNLASAPSSARACTYSVISGLSLYTVRTFIGKVTRGHLNPGVTISQLLVRRIDVVCTIAFVVVQFFGAFLGAVLFRALESFTIPAQF</sequence>
<evidence type="ECO:0000313" key="10">
    <source>
        <dbReference type="WBParaSite" id="HPBE_0002270201-mRNA-1"/>
    </source>
</evidence>
<evidence type="ECO:0000256" key="1">
    <source>
        <dbReference type="ARBA" id="ARBA00004141"/>
    </source>
</evidence>
<dbReference type="Gene3D" id="1.20.1080.10">
    <property type="entry name" value="Glycerol uptake facilitator protein"/>
    <property type="match status" value="1"/>
</dbReference>
<name>A0A183GJ62_HELPZ</name>
<accession>A0A3P8DR14</accession>
<keyword evidence="9" id="KW-1185">Reference proteome</keyword>
<keyword evidence="5 7" id="KW-0472">Membrane</keyword>
<comment type="similarity">
    <text evidence="2 6">Belongs to the MIP/aquaporin (TC 1.A.8) family.</text>
</comment>
<accession>A0A183GJ62</accession>
<dbReference type="InterPro" id="IPR034294">
    <property type="entry name" value="Aquaporin_transptr"/>
</dbReference>
<dbReference type="SUPFAM" id="SSF81338">
    <property type="entry name" value="Aquaporin-like"/>
    <property type="match status" value="1"/>
</dbReference>
<evidence type="ECO:0000256" key="3">
    <source>
        <dbReference type="ARBA" id="ARBA00022692"/>
    </source>
</evidence>
<dbReference type="EMBL" id="UZAH01034264">
    <property type="protein sequence ID" value="VDP34225.1"/>
    <property type="molecule type" value="Genomic_DNA"/>
</dbReference>
<keyword evidence="4 7" id="KW-1133">Transmembrane helix</keyword>
<feature type="transmembrane region" description="Helical" evidence="7">
    <location>
        <begin position="14"/>
        <end position="33"/>
    </location>
</feature>
<protein>
    <submittedName>
        <fullName evidence="10">Aquaporin</fullName>
    </submittedName>
</protein>
<evidence type="ECO:0000256" key="2">
    <source>
        <dbReference type="ARBA" id="ARBA00006175"/>
    </source>
</evidence>
<keyword evidence="6" id="KW-0813">Transport</keyword>
<dbReference type="OrthoDB" id="5832710at2759"/>
<evidence type="ECO:0000313" key="8">
    <source>
        <dbReference type="EMBL" id="VDP34225.1"/>
    </source>
</evidence>
<keyword evidence="3 6" id="KW-0812">Transmembrane</keyword>
<evidence type="ECO:0000256" key="5">
    <source>
        <dbReference type="ARBA" id="ARBA00023136"/>
    </source>
</evidence>
<organism evidence="9 10">
    <name type="scientific">Heligmosomoides polygyrus</name>
    <name type="common">Parasitic roundworm</name>
    <dbReference type="NCBI Taxonomy" id="6339"/>
    <lineage>
        <taxon>Eukaryota</taxon>
        <taxon>Metazoa</taxon>
        <taxon>Ecdysozoa</taxon>
        <taxon>Nematoda</taxon>
        <taxon>Chromadorea</taxon>
        <taxon>Rhabditida</taxon>
        <taxon>Rhabditina</taxon>
        <taxon>Rhabditomorpha</taxon>
        <taxon>Strongyloidea</taxon>
        <taxon>Heligmosomidae</taxon>
        <taxon>Heligmosomoides</taxon>
    </lineage>
</organism>
<dbReference type="GO" id="GO:0005886">
    <property type="term" value="C:plasma membrane"/>
    <property type="evidence" value="ECO:0007669"/>
    <property type="project" value="TreeGrafter"/>
</dbReference>
<dbReference type="PANTHER" id="PTHR19139:SF199">
    <property type="entry name" value="MIP17260P"/>
    <property type="match status" value="1"/>
</dbReference>
<comment type="subcellular location">
    <subcellularLocation>
        <location evidence="1">Membrane</location>
        <topology evidence="1">Multi-pass membrane protein</topology>
    </subcellularLocation>
</comment>
<evidence type="ECO:0000256" key="4">
    <source>
        <dbReference type="ARBA" id="ARBA00022989"/>
    </source>
</evidence>
<dbReference type="InterPro" id="IPR000425">
    <property type="entry name" value="MIP"/>
</dbReference>
<dbReference type="InterPro" id="IPR023271">
    <property type="entry name" value="Aquaporin-like"/>
</dbReference>
<reference evidence="10" key="2">
    <citation type="submission" date="2019-09" db="UniProtKB">
        <authorList>
            <consortium name="WormBaseParasite"/>
        </authorList>
    </citation>
    <scope>IDENTIFICATION</scope>
</reference>
<dbReference type="GO" id="GO:0015250">
    <property type="term" value="F:water channel activity"/>
    <property type="evidence" value="ECO:0007669"/>
    <property type="project" value="TreeGrafter"/>
</dbReference>
<evidence type="ECO:0000256" key="6">
    <source>
        <dbReference type="RuleBase" id="RU000477"/>
    </source>
</evidence>
<reference evidence="8 9" key="1">
    <citation type="submission" date="2018-11" db="EMBL/GenBank/DDBJ databases">
        <authorList>
            <consortium name="Pathogen Informatics"/>
        </authorList>
    </citation>
    <scope>NUCLEOTIDE SEQUENCE [LARGE SCALE GENOMIC DNA]</scope>
</reference>
<dbReference type="PANTHER" id="PTHR19139">
    <property type="entry name" value="AQUAPORIN TRANSPORTER"/>
    <property type="match status" value="1"/>
</dbReference>
<dbReference type="Proteomes" id="UP000050761">
    <property type="component" value="Unassembled WGS sequence"/>
</dbReference>
<gene>
    <name evidence="8" type="ORF">HPBE_LOCUS22701</name>
</gene>
<feature type="transmembrane region" description="Helical" evidence="7">
    <location>
        <begin position="86"/>
        <end position="110"/>
    </location>
</feature>
<evidence type="ECO:0000256" key="7">
    <source>
        <dbReference type="SAM" id="Phobius"/>
    </source>
</evidence>
<dbReference type="PRINTS" id="PR00783">
    <property type="entry name" value="MINTRINSICP"/>
</dbReference>
<evidence type="ECO:0000313" key="9">
    <source>
        <dbReference type="Proteomes" id="UP000050761"/>
    </source>
</evidence>
<dbReference type="Pfam" id="PF00230">
    <property type="entry name" value="MIP"/>
    <property type="match status" value="1"/>
</dbReference>
<dbReference type="AlphaFoldDB" id="A0A183GJ62"/>
<proteinExistence type="inferred from homology"/>